<dbReference type="InterPro" id="IPR009057">
    <property type="entry name" value="Homeodomain-like_sf"/>
</dbReference>
<evidence type="ECO:0000256" key="2">
    <source>
        <dbReference type="PROSITE-ProRule" id="PRU00108"/>
    </source>
</evidence>
<sequence>MNLSEKSIKLWFKNKRARYKKWKPLHTRSSLETILNHVSYSKYVLANQPTTSYTSFTNRMFNEPEYNSVVLQTYQHPAAQGTMDPNTVGYMMEPSHLLEAMMYRKQVIPQRMEEYCGKITNCSCHLYINENMNMND</sequence>
<dbReference type="Pfam" id="PF00046">
    <property type="entry name" value="Homeodomain"/>
    <property type="match status" value="1"/>
</dbReference>
<evidence type="ECO:0000313" key="6">
    <source>
        <dbReference type="Proteomes" id="UP000625711"/>
    </source>
</evidence>
<dbReference type="Proteomes" id="UP000625711">
    <property type="component" value="Unassembled WGS sequence"/>
</dbReference>
<dbReference type="InterPro" id="IPR001356">
    <property type="entry name" value="HD"/>
</dbReference>
<evidence type="ECO:0000256" key="3">
    <source>
        <dbReference type="RuleBase" id="RU000682"/>
    </source>
</evidence>
<dbReference type="EMBL" id="JAACXV010000061">
    <property type="protein sequence ID" value="KAF7285057.1"/>
    <property type="molecule type" value="Genomic_DNA"/>
</dbReference>
<evidence type="ECO:0000259" key="4">
    <source>
        <dbReference type="PROSITE" id="PS50071"/>
    </source>
</evidence>
<keyword evidence="2 3" id="KW-0371">Homeobox</keyword>
<protein>
    <recommendedName>
        <fullName evidence="4">Homeobox domain-containing protein</fullName>
    </recommendedName>
</protein>
<evidence type="ECO:0000313" key="5">
    <source>
        <dbReference type="EMBL" id="KAF7285057.1"/>
    </source>
</evidence>
<gene>
    <name evidence="5" type="ORF">GWI33_011908</name>
</gene>
<dbReference type="CDD" id="cd00086">
    <property type="entry name" value="homeodomain"/>
    <property type="match status" value="1"/>
</dbReference>
<dbReference type="AlphaFoldDB" id="A0A834J1E9"/>
<comment type="subcellular location">
    <subcellularLocation>
        <location evidence="1 2 3">Nucleus</location>
    </subcellularLocation>
</comment>
<keyword evidence="6" id="KW-1185">Reference proteome</keyword>
<dbReference type="SUPFAM" id="SSF46689">
    <property type="entry name" value="Homeodomain-like"/>
    <property type="match status" value="1"/>
</dbReference>
<dbReference type="GO" id="GO:0005634">
    <property type="term" value="C:nucleus"/>
    <property type="evidence" value="ECO:0007669"/>
    <property type="project" value="UniProtKB-SubCell"/>
</dbReference>
<feature type="domain" description="Homeobox" evidence="4">
    <location>
        <begin position="1"/>
        <end position="22"/>
    </location>
</feature>
<proteinExistence type="predicted"/>
<comment type="caution">
    <text evidence="5">The sequence shown here is derived from an EMBL/GenBank/DDBJ whole genome shotgun (WGS) entry which is preliminary data.</text>
</comment>
<feature type="DNA-binding region" description="Homeobox" evidence="2">
    <location>
        <begin position="3"/>
        <end position="23"/>
    </location>
</feature>
<organism evidence="5 6">
    <name type="scientific">Rhynchophorus ferrugineus</name>
    <name type="common">Red palm weevil</name>
    <name type="synonym">Curculio ferrugineus</name>
    <dbReference type="NCBI Taxonomy" id="354439"/>
    <lineage>
        <taxon>Eukaryota</taxon>
        <taxon>Metazoa</taxon>
        <taxon>Ecdysozoa</taxon>
        <taxon>Arthropoda</taxon>
        <taxon>Hexapoda</taxon>
        <taxon>Insecta</taxon>
        <taxon>Pterygota</taxon>
        <taxon>Neoptera</taxon>
        <taxon>Endopterygota</taxon>
        <taxon>Coleoptera</taxon>
        <taxon>Polyphaga</taxon>
        <taxon>Cucujiformia</taxon>
        <taxon>Curculionidae</taxon>
        <taxon>Dryophthorinae</taxon>
        <taxon>Rhynchophorus</taxon>
    </lineage>
</organism>
<name>A0A834J1E9_RHYFE</name>
<evidence type="ECO:0000256" key="1">
    <source>
        <dbReference type="ARBA" id="ARBA00004123"/>
    </source>
</evidence>
<reference evidence="5" key="1">
    <citation type="submission" date="2020-08" db="EMBL/GenBank/DDBJ databases">
        <title>Genome sequencing and assembly of the red palm weevil Rhynchophorus ferrugineus.</title>
        <authorList>
            <person name="Dias G.B."/>
            <person name="Bergman C.M."/>
            <person name="Manee M."/>
        </authorList>
    </citation>
    <scope>NUCLEOTIDE SEQUENCE</scope>
    <source>
        <strain evidence="5">AA-2017</strain>
        <tissue evidence="5">Whole larva</tissue>
    </source>
</reference>
<keyword evidence="2 3" id="KW-0238">DNA-binding</keyword>
<keyword evidence="2 3" id="KW-0539">Nucleus</keyword>
<dbReference type="GO" id="GO:0003677">
    <property type="term" value="F:DNA binding"/>
    <property type="evidence" value="ECO:0007669"/>
    <property type="project" value="UniProtKB-UniRule"/>
</dbReference>
<dbReference type="PROSITE" id="PS50071">
    <property type="entry name" value="HOMEOBOX_2"/>
    <property type="match status" value="1"/>
</dbReference>
<accession>A0A834J1E9</accession>